<accession>A0A5J4R6V5</accession>
<dbReference type="AlphaFoldDB" id="A0A5J4R6V5"/>
<reference evidence="1" key="1">
    <citation type="submission" date="2019-03" db="EMBL/GenBank/DDBJ databases">
        <title>Single cell metagenomics reveals metabolic interactions within the superorganism composed of flagellate Streblomastix strix and complex community of Bacteroidetes bacteria on its surface.</title>
        <authorList>
            <person name="Treitli S.C."/>
            <person name="Kolisko M."/>
            <person name="Husnik F."/>
            <person name="Keeling P."/>
            <person name="Hampl V."/>
        </authorList>
    </citation>
    <scope>NUCLEOTIDE SEQUENCE</scope>
    <source>
        <strain evidence="1">STM</strain>
    </source>
</reference>
<proteinExistence type="predicted"/>
<evidence type="ECO:0008006" key="2">
    <source>
        <dbReference type="Google" id="ProtNLM"/>
    </source>
</evidence>
<name>A0A5J4R6V5_9ZZZZ</name>
<protein>
    <recommendedName>
        <fullName evidence="2">Hemin receptor</fullName>
    </recommendedName>
</protein>
<sequence>MKKIMAVITICLLTSGSVVLNAQTMYDANRLIGTDLTGTARFVGMGGAMSALGSDISTMGTNPAGIGIYRSNDAMFSFGFVNTGSKSTFENKESDTDNLFGSFDNIGFVFSNKIGDGTALKYLNFGFNYRQLKSFNKNTSASGNFSVSQTQQFANMVNANSSSYGFLSPDVLIHPNAFEYTDVPWLGAMAYEANLIIPKEEKYSPYIMDDNRVTGKYNSKERGRLDGVDINIAFNLYDRLYIGASLGAYDVDYTRNTSYSEDFFIKSKYDGGYTLNNEYSLEGSGIDFKLGFILRPFETSSFRIGAAVHTPVWYQLTERHFAWLNYDTTDDGKIHETYPQDHNGREMEGETEYRLTTPWKYNLSLGYTIGRDIALGAEYEYSDHSTTKLRYDNGLMMEEETDGIKYYMKGVHTIRAGAEFKLNPNFSFRMGYNYITPSISRLAYKELPVNAIRTDTEFSNGKQVNNYVFGLGYRGNIFYADMTYLYNTYKEDFFAFDNVDLPATKVVNDNRKIAFTLGIRF</sequence>
<dbReference type="SUPFAM" id="SSF56935">
    <property type="entry name" value="Porins"/>
    <property type="match status" value="1"/>
</dbReference>
<organism evidence="1">
    <name type="scientific">termite gut metagenome</name>
    <dbReference type="NCBI Taxonomy" id="433724"/>
    <lineage>
        <taxon>unclassified sequences</taxon>
        <taxon>metagenomes</taxon>
        <taxon>organismal metagenomes</taxon>
    </lineage>
</organism>
<evidence type="ECO:0000313" key="1">
    <source>
        <dbReference type="EMBL" id="KAA6329462.1"/>
    </source>
</evidence>
<gene>
    <name evidence="1" type="ORF">EZS27_021735</name>
</gene>
<dbReference type="Gene3D" id="2.40.160.60">
    <property type="entry name" value="Outer membrane protein transport protein (OMPP1/FadL/TodX)"/>
    <property type="match status" value="1"/>
</dbReference>
<dbReference type="EMBL" id="SNRY01001645">
    <property type="protein sequence ID" value="KAA6329462.1"/>
    <property type="molecule type" value="Genomic_DNA"/>
</dbReference>
<comment type="caution">
    <text evidence="1">The sequence shown here is derived from an EMBL/GenBank/DDBJ whole genome shotgun (WGS) entry which is preliminary data.</text>
</comment>